<proteinExistence type="predicted"/>
<reference evidence="2 3" key="1">
    <citation type="journal article" date="2010" name="Stand. Genomic Sci.">
        <title>Complete genome sequence of Conexibacter woesei type strain (ID131577).</title>
        <authorList>
            <person name="Pukall R."/>
            <person name="Lapidus A."/>
            <person name="Glavina Del Rio T."/>
            <person name="Copeland A."/>
            <person name="Tice H."/>
            <person name="Cheng J.-F."/>
            <person name="Lucas S."/>
            <person name="Chen F."/>
            <person name="Nolan M."/>
            <person name="Bruce D."/>
            <person name="Goodwin L."/>
            <person name="Pitluck S."/>
            <person name="Mavromatis K."/>
            <person name="Ivanova N."/>
            <person name="Ovchinnikova G."/>
            <person name="Pati A."/>
            <person name="Chen A."/>
            <person name="Palaniappan K."/>
            <person name="Land M."/>
            <person name="Hauser L."/>
            <person name="Chang Y.-J."/>
            <person name="Jeffries C.D."/>
            <person name="Chain P."/>
            <person name="Meincke L."/>
            <person name="Sims D."/>
            <person name="Brettin T."/>
            <person name="Detter J.C."/>
            <person name="Rohde M."/>
            <person name="Goeker M."/>
            <person name="Bristow J."/>
            <person name="Eisen J.A."/>
            <person name="Markowitz V."/>
            <person name="Kyrpides N.C."/>
            <person name="Klenk H.-P."/>
            <person name="Hugenholtz P."/>
        </authorList>
    </citation>
    <scope>NUCLEOTIDE SEQUENCE [LARGE SCALE GENOMIC DNA]</scope>
    <source>
        <strain evidence="3">DSM 14684 / CIP 108061 / JCM 11494 / NBRC 100937 / ID131577</strain>
    </source>
</reference>
<dbReference type="eggNOG" id="ENOG5033W2D">
    <property type="taxonomic scope" value="Bacteria"/>
</dbReference>
<dbReference type="EMBL" id="CP001854">
    <property type="protein sequence ID" value="ADB53374.1"/>
    <property type="molecule type" value="Genomic_DNA"/>
</dbReference>
<feature type="transmembrane region" description="Helical" evidence="1">
    <location>
        <begin position="76"/>
        <end position="100"/>
    </location>
</feature>
<keyword evidence="3" id="KW-1185">Reference proteome</keyword>
<keyword evidence="1" id="KW-0472">Membrane</keyword>
<dbReference type="Proteomes" id="UP000008229">
    <property type="component" value="Chromosome"/>
</dbReference>
<gene>
    <name evidence="2" type="ordered locus">Cwoe_4963</name>
</gene>
<evidence type="ECO:0000256" key="1">
    <source>
        <dbReference type="SAM" id="Phobius"/>
    </source>
</evidence>
<protein>
    <submittedName>
        <fullName evidence="2">Uncharacterized protein</fullName>
    </submittedName>
</protein>
<name>D3FC79_CONWI</name>
<dbReference type="STRING" id="469383.Cwoe_4963"/>
<keyword evidence="1" id="KW-0812">Transmembrane</keyword>
<dbReference type="HOGENOM" id="CLU_1577683_0_0_11"/>
<dbReference type="OrthoDB" id="4570773at2"/>
<dbReference type="KEGG" id="cwo:Cwoe_4963"/>
<sequence length="165" mass="17507">MAIGVNFPVLVGGLPLLNVQRMTLDEGYRVEKISGSRFSQLITPTTRTLTIDVVLTGRERLILKKGLEALALTSRALASAAAPALALAGIPVISLFTILLDMQITDLRFENTIDPRDAVKATIRLAHVPRHMASEIVGESLDLALAAASAAIPTTPPPNPIPRAA</sequence>
<organism evidence="2 3">
    <name type="scientific">Conexibacter woesei (strain DSM 14684 / CCUG 47730 / CIP 108061 / JCM 11494 / NBRC 100937 / ID131577)</name>
    <dbReference type="NCBI Taxonomy" id="469383"/>
    <lineage>
        <taxon>Bacteria</taxon>
        <taxon>Bacillati</taxon>
        <taxon>Actinomycetota</taxon>
        <taxon>Thermoleophilia</taxon>
        <taxon>Solirubrobacterales</taxon>
        <taxon>Conexibacteraceae</taxon>
        <taxon>Conexibacter</taxon>
    </lineage>
</organism>
<dbReference type="AlphaFoldDB" id="D3FC79"/>
<keyword evidence="1" id="KW-1133">Transmembrane helix</keyword>
<evidence type="ECO:0000313" key="2">
    <source>
        <dbReference type="EMBL" id="ADB53374.1"/>
    </source>
</evidence>
<dbReference type="RefSeq" id="WP_012936425.1">
    <property type="nucleotide sequence ID" value="NC_013739.1"/>
</dbReference>
<evidence type="ECO:0000313" key="3">
    <source>
        <dbReference type="Proteomes" id="UP000008229"/>
    </source>
</evidence>
<reference evidence="3" key="2">
    <citation type="submission" date="2010-01" db="EMBL/GenBank/DDBJ databases">
        <title>The complete genome of Conexibacter woesei DSM 14684.</title>
        <authorList>
            <consortium name="US DOE Joint Genome Institute (JGI-PGF)"/>
            <person name="Lucas S."/>
            <person name="Copeland A."/>
            <person name="Lapidus A."/>
            <person name="Glavina del Rio T."/>
            <person name="Dalin E."/>
            <person name="Tice H."/>
            <person name="Bruce D."/>
            <person name="Goodwin L."/>
            <person name="Pitluck S."/>
            <person name="Kyrpides N."/>
            <person name="Mavromatis K."/>
            <person name="Ivanova N."/>
            <person name="Mikhailova N."/>
            <person name="Chertkov O."/>
            <person name="Brettin T."/>
            <person name="Detter J.C."/>
            <person name="Han C."/>
            <person name="Larimer F."/>
            <person name="Land M."/>
            <person name="Hauser L."/>
            <person name="Markowitz V."/>
            <person name="Cheng J.-F."/>
            <person name="Hugenholtz P."/>
            <person name="Woyke T."/>
            <person name="Wu D."/>
            <person name="Pukall R."/>
            <person name="Steenblock K."/>
            <person name="Schneider S."/>
            <person name="Klenk H.-P."/>
            <person name="Eisen J.A."/>
        </authorList>
    </citation>
    <scope>NUCLEOTIDE SEQUENCE [LARGE SCALE GENOMIC DNA]</scope>
    <source>
        <strain evidence="3">DSM 14684 / CIP 108061 / JCM 11494 / NBRC 100937 / ID131577</strain>
    </source>
</reference>
<accession>D3FC79</accession>